<keyword evidence="3" id="KW-0509">mRNA transport</keyword>
<keyword evidence="2" id="KW-0813">Transport</keyword>
<dbReference type="InterPro" id="IPR036322">
    <property type="entry name" value="WD40_repeat_dom_sf"/>
</dbReference>
<dbReference type="GO" id="GO:0000055">
    <property type="term" value="P:ribosomal large subunit export from nucleus"/>
    <property type="evidence" value="ECO:0007669"/>
    <property type="project" value="InterPro"/>
</dbReference>
<evidence type="ECO:0008006" key="11">
    <source>
        <dbReference type="Google" id="ProtNLM"/>
    </source>
</evidence>
<dbReference type="KEGG" id="gtr:GLOTRDRAFT_55221"/>
<evidence type="ECO:0000313" key="10">
    <source>
        <dbReference type="Proteomes" id="UP000030669"/>
    </source>
</evidence>
<gene>
    <name evidence="9" type="ORF">GLOTRDRAFT_55221</name>
</gene>
<dbReference type="OMA" id="WHPLGVH"/>
<dbReference type="HOGENOM" id="CLU_006117_0_0_1"/>
<keyword evidence="10" id="KW-1185">Reference proteome</keyword>
<dbReference type="EMBL" id="KB469297">
    <property type="protein sequence ID" value="EPQ59331.1"/>
    <property type="molecule type" value="Genomic_DNA"/>
</dbReference>
<name>S7QHR1_GLOTA</name>
<feature type="region of interest" description="Disordered" evidence="8">
    <location>
        <begin position="569"/>
        <end position="596"/>
    </location>
</feature>
<dbReference type="GO" id="GO:0006406">
    <property type="term" value="P:mRNA export from nucleus"/>
    <property type="evidence" value="ECO:0007669"/>
    <property type="project" value="TreeGrafter"/>
</dbReference>
<dbReference type="GO" id="GO:0006606">
    <property type="term" value="P:protein import into nucleus"/>
    <property type="evidence" value="ECO:0007669"/>
    <property type="project" value="TreeGrafter"/>
</dbReference>
<evidence type="ECO:0000256" key="7">
    <source>
        <dbReference type="ARBA" id="ARBA00023242"/>
    </source>
</evidence>
<keyword evidence="6" id="KW-0906">Nuclear pore complex</keyword>
<feature type="region of interest" description="Disordered" evidence="8">
    <location>
        <begin position="790"/>
        <end position="815"/>
    </location>
</feature>
<keyword evidence="5" id="KW-0811">Translocation</keyword>
<feature type="region of interest" description="Disordered" evidence="8">
    <location>
        <begin position="1"/>
        <end position="30"/>
    </location>
</feature>
<feature type="compositionally biased region" description="Basic and acidic residues" evidence="8">
    <location>
        <begin position="790"/>
        <end position="799"/>
    </location>
</feature>
<organism evidence="9 10">
    <name type="scientific">Gloeophyllum trabeum (strain ATCC 11539 / FP-39264 / Madison 617)</name>
    <name type="common">Brown rot fungus</name>
    <dbReference type="NCBI Taxonomy" id="670483"/>
    <lineage>
        <taxon>Eukaryota</taxon>
        <taxon>Fungi</taxon>
        <taxon>Dikarya</taxon>
        <taxon>Basidiomycota</taxon>
        <taxon>Agaricomycotina</taxon>
        <taxon>Agaricomycetes</taxon>
        <taxon>Gloeophyllales</taxon>
        <taxon>Gloeophyllaceae</taxon>
        <taxon>Gloeophyllum</taxon>
    </lineage>
</organism>
<dbReference type="Proteomes" id="UP000030669">
    <property type="component" value="Unassembled WGS sequence"/>
</dbReference>
<evidence type="ECO:0000256" key="2">
    <source>
        <dbReference type="ARBA" id="ARBA00022448"/>
    </source>
</evidence>
<dbReference type="PANTHER" id="PTHR13257">
    <property type="entry name" value="NUCLEOPORIN NUP84-RELATED"/>
    <property type="match status" value="1"/>
</dbReference>
<dbReference type="GO" id="GO:0017056">
    <property type="term" value="F:structural constituent of nuclear pore"/>
    <property type="evidence" value="ECO:0007669"/>
    <property type="project" value="InterPro"/>
</dbReference>
<comment type="subcellular location">
    <subcellularLocation>
        <location evidence="1">Nucleus</location>
        <location evidence="1">Nuclear pore complex</location>
    </subcellularLocation>
</comment>
<dbReference type="PANTHER" id="PTHR13257:SF0">
    <property type="entry name" value="NUCLEAR PORE COMPLEX PROTEIN NUP88"/>
    <property type="match status" value="1"/>
</dbReference>
<evidence type="ECO:0000256" key="3">
    <source>
        <dbReference type="ARBA" id="ARBA00022816"/>
    </source>
</evidence>
<evidence type="ECO:0000256" key="6">
    <source>
        <dbReference type="ARBA" id="ARBA00023132"/>
    </source>
</evidence>
<protein>
    <recommendedName>
        <fullName evidence="11">Nucleoporin Nup82</fullName>
    </recommendedName>
</protein>
<proteinExistence type="predicted"/>
<dbReference type="GO" id="GO:0005643">
    <property type="term" value="C:nuclear pore"/>
    <property type="evidence" value="ECO:0007669"/>
    <property type="project" value="UniProtKB-SubCell"/>
</dbReference>
<evidence type="ECO:0000256" key="8">
    <source>
        <dbReference type="SAM" id="MobiDB-lite"/>
    </source>
</evidence>
<keyword evidence="4" id="KW-0653">Protein transport</keyword>
<sequence length="848" mass="94627">MHGDEDWTTILSDHPIFEPKDEPKTTAKDRMSMLELSTSSLTDLTRPTREDGTHAPSGRRQVMAIRDSDLIVAVGDEIRITSLGESKLHPTAMKSYKTLYTPNIQFEIRQVAVNPNGKLLAVAGAYQIAVVVLPKPGFSKLVSSTVDCKSIQVGQFYHASSTSIPLAKIEWHPWGDAGSTLLVMTVDGKLREYDVSVDPEEPQQVLSFVPENRRKSYMAQDESEFEVASFTLGKGRGDWGPLTVYALTKSGDVYAISPYMPINSTIPSAYIHTLECFVAAKQEYLTQDESPESRTFSAVYDYQRKYVNALLKQLPPGTAFPAESRPVPMHPPNTIKFKPVRQGPFLMQPAPRELEGSEGGQATDISYLTFETCEDSGEGETERLGIVTIAYQDGRVDVCLDVEKIEAKWETRQRGERDLPMLAVYETVDLGLVSALSKISQEEGEPSTLELLQANHPVLLTDPIHEDAVYVYHAFGLHALHLGSLLQSLTQAIQRDNDDTPDSLDAALRKAEATLVRPILSTFSVERKSSNPVIAVVIPDDVYFTYSIFILTSAMRIISFPLALELDSPPPSRTEKPLAIEGPEDPAGSTTPEGPPAYVSLLGAQPFVPPSVLSNFSGLPSSPHLALPSEQKSEFMITPDSLRYLGTTVERFMAQIREVKLAQKCAESRHVLQIQEYQRQQEKLQELGNLVDKLKGARHAAVIDKVKALQATQKTLFTRLDRTLQAMMQKVSPELSQHERKWFEELKRMKEEVVGASRYDEESLSQRIKMLQREYDRLLPSLKELQRREAERKRREAEKNQGLGLSQAFELGERSSEERARISALEEEILQLSSRLDVALGPPPPLKS</sequence>
<evidence type="ECO:0000256" key="5">
    <source>
        <dbReference type="ARBA" id="ARBA00023010"/>
    </source>
</evidence>
<keyword evidence="7" id="KW-0539">Nucleus</keyword>
<accession>S7QHR1</accession>
<dbReference type="Pfam" id="PF10168">
    <property type="entry name" value="Nup88"/>
    <property type="match status" value="2"/>
</dbReference>
<dbReference type="GeneID" id="19307025"/>
<evidence type="ECO:0000313" key="9">
    <source>
        <dbReference type="EMBL" id="EPQ59331.1"/>
    </source>
</evidence>
<dbReference type="InterPro" id="IPR019321">
    <property type="entry name" value="Nucleoporin_Nup88"/>
</dbReference>
<dbReference type="InterPro" id="IPR037700">
    <property type="entry name" value="NUP88/NUP82"/>
</dbReference>
<dbReference type="AlphaFoldDB" id="S7QHR1"/>
<reference evidence="9 10" key="1">
    <citation type="journal article" date="2012" name="Science">
        <title>The Paleozoic origin of enzymatic lignin decomposition reconstructed from 31 fungal genomes.</title>
        <authorList>
            <person name="Floudas D."/>
            <person name="Binder M."/>
            <person name="Riley R."/>
            <person name="Barry K."/>
            <person name="Blanchette R.A."/>
            <person name="Henrissat B."/>
            <person name="Martinez A.T."/>
            <person name="Otillar R."/>
            <person name="Spatafora J.W."/>
            <person name="Yadav J.S."/>
            <person name="Aerts A."/>
            <person name="Benoit I."/>
            <person name="Boyd A."/>
            <person name="Carlson A."/>
            <person name="Copeland A."/>
            <person name="Coutinho P.M."/>
            <person name="de Vries R.P."/>
            <person name="Ferreira P."/>
            <person name="Findley K."/>
            <person name="Foster B."/>
            <person name="Gaskell J."/>
            <person name="Glotzer D."/>
            <person name="Gorecki P."/>
            <person name="Heitman J."/>
            <person name="Hesse C."/>
            <person name="Hori C."/>
            <person name="Igarashi K."/>
            <person name="Jurgens J.A."/>
            <person name="Kallen N."/>
            <person name="Kersten P."/>
            <person name="Kohler A."/>
            <person name="Kuees U."/>
            <person name="Kumar T.K.A."/>
            <person name="Kuo A."/>
            <person name="LaButti K."/>
            <person name="Larrondo L.F."/>
            <person name="Lindquist E."/>
            <person name="Ling A."/>
            <person name="Lombard V."/>
            <person name="Lucas S."/>
            <person name="Lundell T."/>
            <person name="Martin R."/>
            <person name="McLaughlin D.J."/>
            <person name="Morgenstern I."/>
            <person name="Morin E."/>
            <person name="Murat C."/>
            <person name="Nagy L.G."/>
            <person name="Nolan M."/>
            <person name="Ohm R.A."/>
            <person name="Patyshakuliyeva A."/>
            <person name="Rokas A."/>
            <person name="Ruiz-Duenas F.J."/>
            <person name="Sabat G."/>
            <person name="Salamov A."/>
            <person name="Samejima M."/>
            <person name="Schmutz J."/>
            <person name="Slot J.C."/>
            <person name="St John F."/>
            <person name="Stenlid J."/>
            <person name="Sun H."/>
            <person name="Sun S."/>
            <person name="Syed K."/>
            <person name="Tsang A."/>
            <person name="Wiebenga A."/>
            <person name="Young D."/>
            <person name="Pisabarro A."/>
            <person name="Eastwood D.C."/>
            <person name="Martin F."/>
            <person name="Cullen D."/>
            <person name="Grigoriev I.V."/>
            <person name="Hibbett D.S."/>
        </authorList>
    </citation>
    <scope>NUCLEOTIDE SEQUENCE [LARGE SCALE GENOMIC DNA]</scope>
    <source>
        <strain evidence="9 10">ATCC 11539</strain>
    </source>
</reference>
<dbReference type="eggNOG" id="ENOG502QUNM">
    <property type="taxonomic scope" value="Eukaryota"/>
</dbReference>
<dbReference type="SUPFAM" id="SSF50978">
    <property type="entry name" value="WD40 repeat-like"/>
    <property type="match status" value="1"/>
</dbReference>
<dbReference type="RefSeq" id="XP_007861867.1">
    <property type="nucleotide sequence ID" value="XM_007863676.1"/>
</dbReference>
<dbReference type="OrthoDB" id="341482at2759"/>
<feature type="compositionally biased region" description="Basic and acidic residues" evidence="8">
    <location>
        <begin position="15"/>
        <end position="30"/>
    </location>
</feature>
<evidence type="ECO:0000256" key="1">
    <source>
        <dbReference type="ARBA" id="ARBA00004567"/>
    </source>
</evidence>
<dbReference type="GO" id="GO:0000056">
    <property type="term" value="P:ribosomal small subunit export from nucleus"/>
    <property type="evidence" value="ECO:0007669"/>
    <property type="project" value="InterPro"/>
</dbReference>
<dbReference type="STRING" id="670483.S7QHR1"/>
<evidence type="ECO:0000256" key="4">
    <source>
        <dbReference type="ARBA" id="ARBA00022927"/>
    </source>
</evidence>